<keyword evidence="3" id="KW-1185">Reference proteome</keyword>
<gene>
    <name evidence="2" type="ORF">Micbo1qcDRAFT_167746</name>
</gene>
<feature type="non-terminal residue" evidence="2">
    <location>
        <position position="103"/>
    </location>
</feature>
<feature type="region of interest" description="Disordered" evidence="1">
    <location>
        <begin position="31"/>
        <end position="61"/>
    </location>
</feature>
<evidence type="ECO:0000256" key="1">
    <source>
        <dbReference type="SAM" id="MobiDB-lite"/>
    </source>
</evidence>
<feature type="compositionally biased region" description="Basic residues" evidence="1">
    <location>
        <begin position="36"/>
        <end position="45"/>
    </location>
</feature>
<accession>A0A136IQ16</accession>
<sequence>MKCAVSAPLIHELVLFPSFTHLCPMCRAQPKSNPITRRHSLKPRAPRAPPTQPARVGPDRNPISCLDPTSLACSKLITSCSADCRPQTPPVWEWMITRPRQSP</sequence>
<evidence type="ECO:0000313" key="2">
    <source>
        <dbReference type="EMBL" id="KXJ87000.1"/>
    </source>
</evidence>
<name>A0A136IQ16_9PEZI</name>
<evidence type="ECO:0000313" key="3">
    <source>
        <dbReference type="Proteomes" id="UP000070501"/>
    </source>
</evidence>
<organism evidence="2 3">
    <name type="scientific">Microdochium bolleyi</name>
    <dbReference type="NCBI Taxonomy" id="196109"/>
    <lineage>
        <taxon>Eukaryota</taxon>
        <taxon>Fungi</taxon>
        <taxon>Dikarya</taxon>
        <taxon>Ascomycota</taxon>
        <taxon>Pezizomycotina</taxon>
        <taxon>Sordariomycetes</taxon>
        <taxon>Xylariomycetidae</taxon>
        <taxon>Xylariales</taxon>
        <taxon>Microdochiaceae</taxon>
        <taxon>Microdochium</taxon>
    </lineage>
</organism>
<dbReference type="AlphaFoldDB" id="A0A136IQ16"/>
<dbReference type="InParanoid" id="A0A136IQ16"/>
<dbReference type="Proteomes" id="UP000070501">
    <property type="component" value="Unassembled WGS sequence"/>
</dbReference>
<reference evidence="3" key="1">
    <citation type="submission" date="2016-02" db="EMBL/GenBank/DDBJ databases">
        <title>Draft genome sequence of Microdochium bolleyi, a fungal endophyte of beachgrass.</title>
        <authorList>
            <consortium name="DOE Joint Genome Institute"/>
            <person name="David A.S."/>
            <person name="May G."/>
            <person name="Haridas S."/>
            <person name="Lim J."/>
            <person name="Wang M."/>
            <person name="Labutti K."/>
            <person name="Lipzen A."/>
            <person name="Barry K."/>
            <person name="Grigoriev I.V."/>
        </authorList>
    </citation>
    <scope>NUCLEOTIDE SEQUENCE [LARGE SCALE GENOMIC DNA]</scope>
    <source>
        <strain evidence="3">J235TASD1</strain>
    </source>
</reference>
<proteinExistence type="predicted"/>
<dbReference type="EMBL" id="KQ964264">
    <property type="protein sequence ID" value="KXJ87000.1"/>
    <property type="molecule type" value="Genomic_DNA"/>
</dbReference>
<protein>
    <submittedName>
        <fullName evidence="2">Uncharacterized protein</fullName>
    </submittedName>
</protein>